<keyword evidence="2" id="KW-1185">Reference proteome</keyword>
<evidence type="ECO:0000313" key="2">
    <source>
        <dbReference type="Proteomes" id="UP001060215"/>
    </source>
</evidence>
<protein>
    <submittedName>
        <fullName evidence="1">Disease resistance protein RPM1</fullName>
    </submittedName>
</protein>
<comment type="caution">
    <text evidence="1">The sequence shown here is derived from an EMBL/GenBank/DDBJ whole genome shotgun (WGS) entry which is preliminary data.</text>
</comment>
<evidence type="ECO:0000313" key="1">
    <source>
        <dbReference type="EMBL" id="KAI7988511.1"/>
    </source>
</evidence>
<name>A0ACC0FIB8_9ERIC</name>
<gene>
    <name evidence="1" type="ORF">LOK49_LG13G02069</name>
</gene>
<reference evidence="1 2" key="1">
    <citation type="journal article" date="2022" name="Plant J.">
        <title>Chromosome-level genome of Camellia lanceoleosa provides a valuable resource for understanding genome evolution and self-incompatibility.</title>
        <authorList>
            <person name="Gong W."/>
            <person name="Xiao S."/>
            <person name="Wang L."/>
            <person name="Liao Z."/>
            <person name="Chang Y."/>
            <person name="Mo W."/>
            <person name="Hu G."/>
            <person name="Li W."/>
            <person name="Zhao G."/>
            <person name="Zhu H."/>
            <person name="Hu X."/>
            <person name="Ji K."/>
            <person name="Xiang X."/>
            <person name="Song Q."/>
            <person name="Yuan D."/>
            <person name="Jin S."/>
            <person name="Zhang L."/>
        </authorList>
    </citation>
    <scope>NUCLEOTIDE SEQUENCE [LARGE SCALE GENOMIC DNA]</scope>
    <source>
        <strain evidence="1">SQ_2022a</strain>
    </source>
</reference>
<accession>A0ACC0FIB8</accession>
<dbReference type="Proteomes" id="UP001060215">
    <property type="component" value="Chromosome 14"/>
</dbReference>
<sequence>MGRLGKTTLVKKVYEDKKVKRHFQNHAWITVSQFKIEELLKDLIQQLFNEVKRPVPVKLETMDNNKLKAMLSEFLQESRYVLVLDDVWSIDVWDAIKIALPNSNCGSHGLLTTRIESTVTFLIKKLSSLVEEELKFLGGVKREFVFIRDELESMRAFLRVADALEGTDVEIQA</sequence>
<dbReference type="EMBL" id="CM045771">
    <property type="protein sequence ID" value="KAI7988511.1"/>
    <property type="molecule type" value="Genomic_DNA"/>
</dbReference>
<proteinExistence type="predicted"/>
<organism evidence="1 2">
    <name type="scientific">Camellia lanceoleosa</name>
    <dbReference type="NCBI Taxonomy" id="1840588"/>
    <lineage>
        <taxon>Eukaryota</taxon>
        <taxon>Viridiplantae</taxon>
        <taxon>Streptophyta</taxon>
        <taxon>Embryophyta</taxon>
        <taxon>Tracheophyta</taxon>
        <taxon>Spermatophyta</taxon>
        <taxon>Magnoliopsida</taxon>
        <taxon>eudicotyledons</taxon>
        <taxon>Gunneridae</taxon>
        <taxon>Pentapetalae</taxon>
        <taxon>asterids</taxon>
        <taxon>Ericales</taxon>
        <taxon>Theaceae</taxon>
        <taxon>Camellia</taxon>
    </lineage>
</organism>